<feature type="region of interest" description="Disordered" evidence="1">
    <location>
        <begin position="34"/>
        <end position="73"/>
    </location>
</feature>
<evidence type="ECO:0000256" key="1">
    <source>
        <dbReference type="SAM" id="MobiDB-lite"/>
    </source>
</evidence>
<dbReference type="RefSeq" id="WP_214622694.1">
    <property type="nucleotide sequence ID" value="NZ_JAHGAW010000005.1"/>
</dbReference>
<name>A0A9X1DBQ9_9SPHN</name>
<dbReference type="SUPFAM" id="SSF56935">
    <property type="entry name" value="Porins"/>
    <property type="match status" value="1"/>
</dbReference>
<comment type="caution">
    <text evidence="2">The sequence shown here is derived from an EMBL/GenBank/DDBJ whole genome shotgun (WGS) entry which is preliminary data.</text>
</comment>
<dbReference type="Proteomes" id="UP001138757">
    <property type="component" value="Unassembled WGS sequence"/>
</dbReference>
<keyword evidence="3" id="KW-1185">Reference proteome</keyword>
<proteinExistence type="predicted"/>
<evidence type="ECO:0000313" key="2">
    <source>
        <dbReference type="EMBL" id="MBT2186935.1"/>
    </source>
</evidence>
<organism evidence="2 3">
    <name type="scientific">Sphingobium nicotianae</name>
    <dbReference type="NCBI Taxonomy" id="2782607"/>
    <lineage>
        <taxon>Bacteria</taxon>
        <taxon>Pseudomonadati</taxon>
        <taxon>Pseudomonadota</taxon>
        <taxon>Alphaproteobacteria</taxon>
        <taxon>Sphingomonadales</taxon>
        <taxon>Sphingomonadaceae</taxon>
        <taxon>Sphingobium</taxon>
    </lineage>
</organism>
<feature type="compositionally biased region" description="Low complexity" evidence="1">
    <location>
        <begin position="35"/>
        <end position="54"/>
    </location>
</feature>
<evidence type="ECO:0000313" key="3">
    <source>
        <dbReference type="Proteomes" id="UP001138757"/>
    </source>
</evidence>
<accession>A0A9X1DBQ9</accession>
<dbReference type="EMBL" id="JAHGAW010000005">
    <property type="protein sequence ID" value="MBT2186935.1"/>
    <property type="molecule type" value="Genomic_DNA"/>
</dbReference>
<protein>
    <recommendedName>
        <fullName evidence="4">Preprotein translocase subunit YajC</fullName>
    </recommendedName>
</protein>
<gene>
    <name evidence="2" type="ORF">KK488_08250</name>
</gene>
<reference evidence="2" key="1">
    <citation type="submission" date="2021-05" db="EMBL/GenBank/DDBJ databases">
        <title>Genome of Sphingobium sp. strain.</title>
        <authorList>
            <person name="Fan R."/>
        </authorList>
    </citation>
    <scope>NUCLEOTIDE SEQUENCE</scope>
    <source>
        <strain evidence="2">H33</strain>
    </source>
</reference>
<sequence>MMRAASLPSLGLLALALLATPFVPLRAQSGGLLGDSGVSSSGQGSGGEASPASQGERRDRRTRGSQSGKRHVEISPYLEVDQTAIWDLKGGNGDTLTYTTVSAGVTASIETQSVSVGADVRYAHEFAWNRGQASNDIISGIVNARADVVANMLSVEGGALATRVRSDGFTGGNNSLAGVNNTSNAYSFYVGPNLSAPIGDLTVTGAYRLGYNRVDNGSGAVVGPAGTFDSSWINTINLSVGMQPGPLAFGWSVGGGYVRETSKQLSQRFEDKFVRADVTVPVSFTVALVGGVGYEKIQISSKDALRDANGVPLVNGNGGFITDPASPRRLSYDQDGLIWDAGVMWRPSPRLQAEARIGHRYGSMSYTGSLTWQPNGRTSIGAALFDSVDSFGRSMNGGLANLGTDFTIGRNPFSGDLTGCAFSSGGANGVCINDMLTGISAANFRSRGVVAQFAHRSDMWGYWFGAGYTQRKFLSGGVSVLASVDGQTDENYFASAGLNRQLGADSAIDAMAYWNYFSSVANGVGNVTNIGANLSYRRNLMRRLQLSGAVGIDSLDRKGHEAFVSLLAQIGLRYQF</sequence>
<dbReference type="AlphaFoldDB" id="A0A9X1DBQ9"/>
<evidence type="ECO:0008006" key="4">
    <source>
        <dbReference type="Google" id="ProtNLM"/>
    </source>
</evidence>